<protein>
    <submittedName>
        <fullName evidence="2">Uncharacterized protein</fullName>
    </submittedName>
</protein>
<reference evidence="3" key="1">
    <citation type="journal article" date="2015" name="Nat. Genet.">
        <title>The genome and transcriptome of the zoonotic hookworm Ancylostoma ceylanicum identify infection-specific gene families.</title>
        <authorList>
            <person name="Schwarz E.M."/>
            <person name="Hu Y."/>
            <person name="Antoshechkin I."/>
            <person name="Miller M.M."/>
            <person name="Sternberg P.W."/>
            <person name="Aroian R.V."/>
        </authorList>
    </citation>
    <scope>NUCLEOTIDE SEQUENCE</scope>
    <source>
        <strain evidence="3">HY135</strain>
    </source>
</reference>
<evidence type="ECO:0000313" key="2">
    <source>
        <dbReference type="EMBL" id="EYC41798.1"/>
    </source>
</evidence>
<proteinExistence type="predicted"/>
<sequence length="95" mass="11133">MIYEYILSRRINVYRCMAHSNSYYYYDKLLLEIILNPRLRRIRSRPINVLAVAGTLLDQAHQVFPTGVQFRVSTDEPKRPRSVDKMISNSCRAVA</sequence>
<keyword evidence="3" id="KW-1185">Reference proteome</keyword>
<organism evidence="2 3">
    <name type="scientific">Ancylostoma ceylanicum</name>
    <dbReference type="NCBI Taxonomy" id="53326"/>
    <lineage>
        <taxon>Eukaryota</taxon>
        <taxon>Metazoa</taxon>
        <taxon>Ecdysozoa</taxon>
        <taxon>Nematoda</taxon>
        <taxon>Chromadorea</taxon>
        <taxon>Rhabditida</taxon>
        <taxon>Rhabditina</taxon>
        <taxon>Rhabditomorpha</taxon>
        <taxon>Strongyloidea</taxon>
        <taxon>Ancylostomatidae</taxon>
        <taxon>Ancylostomatinae</taxon>
        <taxon>Ancylostoma</taxon>
    </lineage>
</organism>
<comment type="caution">
    <text evidence="2">The sequence shown here is derived from an EMBL/GenBank/DDBJ whole genome shotgun (WGS) entry which is preliminary data.</text>
</comment>
<evidence type="ECO:0000256" key="1">
    <source>
        <dbReference type="SAM" id="MobiDB-lite"/>
    </source>
</evidence>
<dbReference type="Proteomes" id="UP000024635">
    <property type="component" value="Unassembled WGS sequence"/>
</dbReference>
<feature type="compositionally biased region" description="Basic and acidic residues" evidence="1">
    <location>
        <begin position="75"/>
        <end position="84"/>
    </location>
</feature>
<feature type="region of interest" description="Disordered" evidence="1">
    <location>
        <begin position="75"/>
        <end position="95"/>
    </location>
</feature>
<accession>A0A016WRY6</accession>
<evidence type="ECO:0000313" key="3">
    <source>
        <dbReference type="Proteomes" id="UP000024635"/>
    </source>
</evidence>
<gene>
    <name evidence="2" type="primary">Acey_s0556.g3382</name>
    <name evidence="2" type="ORF">Y032_0556g3382</name>
</gene>
<dbReference type="AlphaFoldDB" id="A0A016WRY6"/>
<name>A0A016WRY6_9BILA</name>
<dbReference type="EMBL" id="JARK01000156">
    <property type="protein sequence ID" value="EYC41798.1"/>
    <property type="molecule type" value="Genomic_DNA"/>
</dbReference>